<name>A0A4P7QEV6_9CORY</name>
<dbReference type="PANTHER" id="PTHR41259">
    <property type="entry name" value="DOUBLE-STRAND BREAK REPAIR RAD50 ATPASE, PUTATIVE-RELATED"/>
    <property type="match status" value="1"/>
</dbReference>
<organism evidence="3 4">
    <name type="scientific">Corynebacterium endometrii</name>
    <dbReference type="NCBI Taxonomy" id="2488819"/>
    <lineage>
        <taxon>Bacteria</taxon>
        <taxon>Bacillati</taxon>
        <taxon>Actinomycetota</taxon>
        <taxon>Actinomycetes</taxon>
        <taxon>Mycobacteriales</taxon>
        <taxon>Corynebacteriaceae</taxon>
        <taxon>Corynebacterium</taxon>
    </lineage>
</organism>
<evidence type="ECO:0000313" key="3">
    <source>
        <dbReference type="EMBL" id="QCB28221.1"/>
    </source>
</evidence>
<dbReference type="GO" id="GO:0016887">
    <property type="term" value="F:ATP hydrolysis activity"/>
    <property type="evidence" value="ECO:0007669"/>
    <property type="project" value="InterPro"/>
</dbReference>
<dbReference type="Proteomes" id="UP000296352">
    <property type="component" value="Chromosome"/>
</dbReference>
<dbReference type="Gene3D" id="3.40.50.300">
    <property type="entry name" value="P-loop containing nucleotide triphosphate hydrolases"/>
    <property type="match status" value="2"/>
</dbReference>
<dbReference type="AlphaFoldDB" id="A0A4P7QEV6"/>
<evidence type="ECO:0000256" key="1">
    <source>
        <dbReference type="SAM" id="Coils"/>
    </source>
</evidence>
<dbReference type="PANTHER" id="PTHR41259:SF1">
    <property type="entry name" value="DOUBLE-STRAND BREAK REPAIR RAD50 ATPASE, PUTATIVE-RELATED"/>
    <property type="match status" value="1"/>
</dbReference>
<dbReference type="InterPro" id="IPR027417">
    <property type="entry name" value="P-loop_NTPase"/>
</dbReference>
<evidence type="ECO:0000259" key="2">
    <source>
        <dbReference type="Pfam" id="PF13476"/>
    </source>
</evidence>
<accession>A0A4P7QEV6</accession>
<feature type="coiled-coil region" evidence="1">
    <location>
        <begin position="201"/>
        <end position="356"/>
    </location>
</feature>
<protein>
    <submittedName>
        <fullName evidence="3">Chromosome partition protein Smc</fullName>
    </submittedName>
</protein>
<proteinExistence type="predicted"/>
<gene>
    <name evidence="3" type="primary">smc1</name>
    <name evidence="3" type="ORF">CENDO_04655</name>
</gene>
<sequence length="883" mass="96275">MGTFVLHSIELKNVRGIDHLMLDALPETGVVVIHGENEAGKSTILDALNVVLTEKHSARKKSTVLPLQPSGKDVGPEITVSVTVGPFELTIMKRFLRKASAELHIRSPRVERLAGREADERLEQILAEHLDSELMDTLFLRQDQLGHAVSAVGIPSLTQALEGKSVGAEGAATLEDTELMQSVEAEYRQYFTAGGRPTGEFAKLEKELGQARESVDDAMAKASTMDGYVTDYERLDKQLKQAEADLPSARTEVDERVKAHAEGLKAADVYHAAAQEAERAEQDLQRVVDQRKQRGELRDSVEKAEREAELLSAELVPLKEKAEHEKAEAESLGVQRVQAQKRLEETQAAVRAALNSRSIAAAQRRRGEIERKLTGIGKAEVVLKAAKERAAASGRDVTDQDVRKASELAGEIQVARKLYESSAAKLEIESSSGFTFEVDGQQEEHLAGAKASVVDLRQGTQISIGDVTLTYRAGADDSAEDLAAVVERLESQLANLLAEHECETLEELRDKREAHRVIAAELDAARREYALTVGDDDVDDLKAELARLEGDLEGEEDVLELSAEEFQAAEMEAKEARDAVESLSVRLDQLKQSPAALNLVRHEVKVENAQDNLERAQAALAKARESAPDHQLNDAVEAAEQARALAVDKLGTAHELYVAADVDKAAKLLEGSRARMKSLEDTVRTSSLELKGLEGYIQAGMGAAEQLEQAQAYLEATERKAAALRQRAEAARYLYELLLRHRDEAHAKYTAPFASALSALARTVYGGEVSFELDENLAVSQRIRNGIVVPLDQLSGGAKEQLAILTRFAIADLLGEGEANVPVIVDDALGSTDSTRLELMSTLFTDAGRHGQVIVLTCMPERYSRIPGRTEISISAIKAAHAR</sequence>
<feature type="coiled-coil region" evidence="1">
    <location>
        <begin position="479"/>
        <end position="626"/>
    </location>
</feature>
<reference evidence="3 4" key="1">
    <citation type="submission" date="2019-04" db="EMBL/GenBank/DDBJ databases">
        <title>Corynebacterium endometrii sp. nov., isolated from the uterus of a cow with endometritis.</title>
        <authorList>
            <person name="Ballas P."/>
            <person name="Ruckert C."/>
            <person name="Wagener K."/>
            <person name="Drillich M."/>
            <person name="Kaempfer P."/>
            <person name="Busse H.-J."/>
            <person name="Ehling-Schulz M."/>
        </authorList>
    </citation>
    <scope>NUCLEOTIDE SEQUENCE [LARGE SCALE GENOMIC DNA]</scope>
    <source>
        <strain evidence="3 4">LMM-1653</strain>
    </source>
</reference>
<dbReference type="SUPFAM" id="SSF52540">
    <property type="entry name" value="P-loop containing nucleoside triphosphate hydrolases"/>
    <property type="match status" value="1"/>
</dbReference>
<dbReference type="GO" id="GO:0006302">
    <property type="term" value="P:double-strand break repair"/>
    <property type="evidence" value="ECO:0007669"/>
    <property type="project" value="InterPro"/>
</dbReference>
<feature type="coiled-coil region" evidence="1">
    <location>
        <begin position="707"/>
        <end position="734"/>
    </location>
</feature>
<dbReference type="RefSeq" id="WP_136140990.1">
    <property type="nucleotide sequence ID" value="NZ_CP039247.1"/>
</dbReference>
<dbReference type="OrthoDB" id="3177877at2"/>
<keyword evidence="4" id="KW-1185">Reference proteome</keyword>
<dbReference type="EMBL" id="CP039247">
    <property type="protein sequence ID" value="QCB28221.1"/>
    <property type="molecule type" value="Genomic_DNA"/>
</dbReference>
<dbReference type="InterPro" id="IPR038729">
    <property type="entry name" value="Rad50/SbcC_AAA"/>
</dbReference>
<keyword evidence="1" id="KW-0175">Coiled coil</keyword>
<feature type="domain" description="Rad50/SbcC-type AAA" evidence="2">
    <location>
        <begin position="8"/>
        <end position="326"/>
    </location>
</feature>
<dbReference type="KEGG" id="cee:CENDO_04655"/>
<dbReference type="Pfam" id="PF13476">
    <property type="entry name" value="AAA_23"/>
    <property type="match status" value="1"/>
</dbReference>
<evidence type="ECO:0000313" key="4">
    <source>
        <dbReference type="Proteomes" id="UP000296352"/>
    </source>
</evidence>